<reference evidence="2 3" key="1">
    <citation type="submission" date="2018-02" db="EMBL/GenBank/DDBJ databases">
        <title>Subsurface microbial communities from deep shales in Ohio and West Virginia, USA.</title>
        <authorList>
            <person name="Wrighton K."/>
        </authorList>
    </citation>
    <scope>NUCLEOTIDE SEQUENCE [LARGE SCALE GENOMIC DNA]</scope>
    <source>
        <strain evidence="2 3">MARC-MIP3H16</strain>
    </source>
</reference>
<proteinExistence type="predicted"/>
<feature type="transmembrane region" description="Helical" evidence="1">
    <location>
        <begin position="29"/>
        <end position="48"/>
    </location>
</feature>
<keyword evidence="1" id="KW-1133">Transmembrane helix</keyword>
<dbReference type="Proteomes" id="UP000239861">
    <property type="component" value="Unassembled WGS sequence"/>
</dbReference>
<evidence type="ECO:0000256" key="1">
    <source>
        <dbReference type="SAM" id="Phobius"/>
    </source>
</evidence>
<keyword evidence="1" id="KW-0472">Membrane</keyword>
<comment type="caution">
    <text evidence="2">The sequence shown here is derived from an EMBL/GenBank/DDBJ whole genome shotgun (WGS) entry which is preliminary data.</text>
</comment>
<gene>
    <name evidence="2" type="ORF">B0F89_1056</name>
</gene>
<feature type="transmembrane region" description="Helical" evidence="1">
    <location>
        <begin position="54"/>
        <end position="73"/>
    </location>
</feature>
<protein>
    <submittedName>
        <fullName evidence="2">Uncharacterized protein</fullName>
    </submittedName>
</protein>
<organism evidence="2 3">
    <name type="scientific">Malaciobacter marinus</name>
    <dbReference type="NCBI Taxonomy" id="505249"/>
    <lineage>
        <taxon>Bacteria</taxon>
        <taxon>Pseudomonadati</taxon>
        <taxon>Campylobacterota</taxon>
        <taxon>Epsilonproteobacteria</taxon>
        <taxon>Campylobacterales</taxon>
        <taxon>Arcobacteraceae</taxon>
        <taxon>Malaciobacter</taxon>
    </lineage>
</organism>
<dbReference type="AlphaFoldDB" id="A0AB36ZYR8"/>
<sequence>MRHMKKNEKVKLIREIEKPIKIFGKQLKITRVVLILAAFLIYFVALYYETKSNTPLVLGIIPLVLLSFTLILIKNRILYIGKHNIECSNAGDLYITKLKGSCPKCQGELKVVKKLNDQFVICKNNKEHKFYLQEN</sequence>
<name>A0AB36ZYR8_9BACT</name>
<evidence type="ECO:0000313" key="3">
    <source>
        <dbReference type="Proteomes" id="UP000239861"/>
    </source>
</evidence>
<keyword evidence="1" id="KW-0812">Transmembrane</keyword>
<dbReference type="EMBL" id="PTIW01000005">
    <property type="protein sequence ID" value="PPK62076.1"/>
    <property type="molecule type" value="Genomic_DNA"/>
</dbReference>
<evidence type="ECO:0000313" key="2">
    <source>
        <dbReference type="EMBL" id="PPK62076.1"/>
    </source>
</evidence>
<accession>A0AB36ZYR8</accession>